<dbReference type="EMBL" id="KZ819823">
    <property type="protein sequence ID" value="PWN51704.1"/>
    <property type="molecule type" value="Genomic_DNA"/>
</dbReference>
<sequence length="1452" mass="159502">MSAAQAQAPIPGEAAYDHDPRFIPDKPEANAQAWTDWLLKYQHGEWGNRFRRQSSSNQSNTLSDESLASTSTSDFSTEEDDHRRRPSQGGQEDYLDEGEESDFWNACDQANGKKGGVKEFLVKTPTGHLVSSFDFFTKEKYLVPPPVPIHVRKNRDNALIRHNLLDPRGRTTLDKYCQHAKDIFKADFAAVSMAQLDQDKVSVFSPCGAGLEKFEEAPLTRSVCAHAMLLGEAACIIPDRSKDWRMKEMEFGPGKDFPYQPKEGFRFYASAPLMASAPNEHDPEGDDVQVPVGRFCVIGFEPRPDFSDDDMRILENVAQMASEALERDWQSTRALKAMDLQRTAMSLSSKLMNLDLRPGDEDGPLNTVHFDDTCEELKAALNADCVVCLDIASFHLSQNALTHVANGWSDSHRASLDTSRHGRMSQQMQPEKSASSCLPPNGQLSSHDHAGLACPESHQEPPKMEESFGRDSASMADHHEQADNLPRAAVLAMTGSECCPTELSSSKGTKRIAHWLSLCSDQIVDNSMPTPQVYRLYKYEREPGLRRKEASNQPRAGASPKKGPEAQRRVTKGEWRARKNPFGKHLAQGTSVYVAMPIFSLDTKLPLFAFLITFKERVLIESWSLAFVSCCGAILQSSALRQKAKDSHRAQVEFIRQMSHELRTPLHGIIGMAAQLHANLSEKQGQRRSSTSELRASFSGDSSSYLTNENSWLINGIQFAGEDLRKALDDLLEFGDITGVNRTRNWEKAEEDSDLEDTDMIKLVESVAYEELKHAATRQLHEENRSMNGSASSRSFSAFPTLLIKADERLAIEGGGWSLHANKVRKILRQIISNAFRFADSHDTVVDINLTMVVGGAAEQALDEGNGGPAELRKEVEIAIRDNGGGMSMAFLQNGYGKPFAKANPFQQGSGLGSALAGMLLEQMEGSMKVESTVGEGTTVRVVIPLDKSRVGPSKMEAIEKRRSILSMRRASTWSSPKKVYFKTIDAAGKGTARIEGYLKEAFFSKPTAFELTDSCLEAAVIVLLVGCSSSVVKIETSIAQILVGREEAGEGAERPKVVIVDLDVMSSIWPHVSLFINAGFGDPHLLSLPLGPTSINGMLDFVMTDPGRPDQENLQDSSRSSPIVPRNDRASMDLGQIPLTAASLSQSLANFSLQGPPSSPRLTESQSQAFLRNSSRKAPPPVVWVETRRDGDSRRSSLTHNSIQMSPATASVELRRKPSRSQVCNMTSSGVTVPVFKVTETNVAPQSMPSISHPSEFIVLIVEDNPINMKLLVNASRKSGVSYVQAVDGLEAVTQFELFKPAVVLLDISLPEMDGFEAAIKMREISASWDTQLVQSSFSPTAAMIASDGPPVFTSPFSSSTSSNTSSSTSSPLPPYREGEVGPHDVDGLRKITFVPKIIAISALSSPEDIDRGINQCGMDEWRTKPANIKLLKEDLVTWKAEWELLQKSAG</sequence>
<name>A0ACD0P0W3_9BASI</name>
<proteinExistence type="predicted"/>
<evidence type="ECO:0000313" key="1">
    <source>
        <dbReference type="EMBL" id="PWN51704.1"/>
    </source>
</evidence>
<protein>
    <submittedName>
        <fullName evidence="1">Uncharacterized protein</fullName>
    </submittedName>
</protein>
<dbReference type="Proteomes" id="UP000245626">
    <property type="component" value="Unassembled WGS sequence"/>
</dbReference>
<organism evidence="1 2">
    <name type="scientific">Violaceomyces palustris</name>
    <dbReference type="NCBI Taxonomy" id="1673888"/>
    <lineage>
        <taxon>Eukaryota</taxon>
        <taxon>Fungi</taxon>
        <taxon>Dikarya</taxon>
        <taxon>Basidiomycota</taxon>
        <taxon>Ustilaginomycotina</taxon>
        <taxon>Ustilaginomycetes</taxon>
        <taxon>Violaceomycetales</taxon>
        <taxon>Violaceomycetaceae</taxon>
        <taxon>Violaceomyces</taxon>
    </lineage>
</organism>
<evidence type="ECO:0000313" key="2">
    <source>
        <dbReference type="Proteomes" id="UP000245626"/>
    </source>
</evidence>
<gene>
    <name evidence="1" type="ORF">IE53DRAFT_361370</name>
</gene>
<keyword evidence="2" id="KW-1185">Reference proteome</keyword>
<accession>A0ACD0P0W3</accession>
<reference evidence="1 2" key="1">
    <citation type="journal article" date="2018" name="Mol. Biol. Evol.">
        <title>Broad Genomic Sampling Reveals a Smut Pathogenic Ancestry of the Fungal Clade Ustilaginomycotina.</title>
        <authorList>
            <person name="Kijpornyongpan T."/>
            <person name="Mondo S.J."/>
            <person name="Barry K."/>
            <person name="Sandor L."/>
            <person name="Lee J."/>
            <person name="Lipzen A."/>
            <person name="Pangilinan J."/>
            <person name="LaButti K."/>
            <person name="Hainaut M."/>
            <person name="Henrissat B."/>
            <person name="Grigoriev I.V."/>
            <person name="Spatafora J.W."/>
            <person name="Aime M.C."/>
        </authorList>
    </citation>
    <scope>NUCLEOTIDE SEQUENCE [LARGE SCALE GENOMIC DNA]</scope>
    <source>
        <strain evidence="1 2">SA 807</strain>
    </source>
</reference>